<proteinExistence type="predicted"/>
<gene>
    <name evidence="4" type="ORF">EGW08_019443</name>
</gene>
<keyword evidence="5" id="KW-1185">Reference proteome</keyword>
<keyword evidence="3" id="KW-0732">Signal</keyword>
<keyword evidence="2" id="KW-0812">Transmembrane</keyword>
<dbReference type="OrthoDB" id="6159988at2759"/>
<feature type="transmembrane region" description="Helical" evidence="2">
    <location>
        <begin position="608"/>
        <end position="629"/>
    </location>
</feature>
<organism evidence="4 5">
    <name type="scientific">Elysia chlorotica</name>
    <name type="common">Eastern emerald elysia</name>
    <name type="synonym">Sea slug</name>
    <dbReference type="NCBI Taxonomy" id="188477"/>
    <lineage>
        <taxon>Eukaryota</taxon>
        <taxon>Metazoa</taxon>
        <taxon>Spiralia</taxon>
        <taxon>Lophotrochozoa</taxon>
        <taxon>Mollusca</taxon>
        <taxon>Gastropoda</taxon>
        <taxon>Heterobranchia</taxon>
        <taxon>Euthyneura</taxon>
        <taxon>Panpulmonata</taxon>
        <taxon>Sacoglossa</taxon>
        <taxon>Placobranchoidea</taxon>
        <taxon>Plakobranchidae</taxon>
        <taxon>Elysia</taxon>
    </lineage>
</organism>
<dbReference type="AlphaFoldDB" id="A0A3S1B018"/>
<dbReference type="Gene3D" id="2.60.40.10">
    <property type="entry name" value="Immunoglobulins"/>
    <property type="match status" value="1"/>
</dbReference>
<name>A0A3S1B018_ELYCH</name>
<evidence type="ECO:0008006" key="6">
    <source>
        <dbReference type="Google" id="ProtNLM"/>
    </source>
</evidence>
<evidence type="ECO:0000313" key="4">
    <source>
        <dbReference type="EMBL" id="RUS72783.1"/>
    </source>
</evidence>
<feature type="non-terminal residue" evidence="4">
    <location>
        <position position="631"/>
    </location>
</feature>
<feature type="compositionally biased region" description="Basic and acidic residues" evidence="1">
    <location>
        <begin position="319"/>
        <end position="368"/>
    </location>
</feature>
<feature type="chain" id="PRO_5018605662" description="C-type lectin domain-containing protein" evidence="3">
    <location>
        <begin position="24"/>
        <end position="631"/>
    </location>
</feature>
<evidence type="ECO:0000256" key="3">
    <source>
        <dbReference type="SAM" id="SignalP"/>
    </source>
</evidence>
<sequence length="631" mass="71039">MALFRIVFLSSAVLVLFSFGIKATIVECEGESVTKTVKASKNGVAQASFCAESGQPPNSFAQLPVGDDYCSAHHDCAGGYFWWWEAKEPHHGIYTIHVQIRGLKEKQGGEFPITVFANRFSESLKLTVVVSDKAAGETESEAPAYNTPRIEECKESEAKAAASSSKKCPAGWLPFGDGFCVLNELGRPVNFQLAQESCATFGATLVKLDRVEDHWVRRRRSTDEDETDEEGDEIGDDDEEMDDDNEDEEIGDDDKDEDEFLDDGEEEDGDEEDDEDEEGEESEEKEPVEEDREEKMYGDDYVNDAAVEEDDEDEETSKDEESMEIKSGAEYEEKTYGEKEGDVKEDEKTTAAHEEEYDKGDFDERTAEREEEEKTAEREEEEKIEDLEDAEKEKSKEESNKDVKANAVQIERVFHGMQKGDRYTLDPCLNARLGFLAGNDNLWVMDEQDDLSCLAYNINTKVVQEERSCHYLYNKFTCVLDTRQYKKPTITKFQLQFHYADGGHEDVNLSVTKSATEYHQVKKGMTSVTISCEADGWPEPEVVIVEEAFGAQPQSLHSSPHQHNISVSAKGSFFLGKYGCVASNIFGDEVKIGDLQLWRSKPPGRVRLVVSGVMIMLLIILVILALFILNR</sequence>
<feature type="region of interest" description="Disordered" evidence="1">
    <location>
        <begin position="218"/>
        <end position="403"/>
    </location>
</feature>
<evidence type="ECO:0000256" key="2">
    <source>
        <dbReference type="SAM" id="Phobius"/>
    </source>
</evidence>
<dbReference type="SUPFAM" id="SSF56436">
    <property type="entry name" value="C-type lectin-like"/>
    <property type="match status" value="1"/>
</dbReference>
<dbReference type="InterPro" id="IPR016187">
    <property type="entry name" value="CTDL_fold"/>
</dbReference>
<feature type="compositionally biased region" description="Basic and acidic residues" evidence="1">
    <location>
        <begin position="391"/>
        <end position="403"/>
    </location>
</feature>
<evidence type="ECO:0000256" key="1">
    <source>
        <dbReference type="SAM" id="MobiDB-lite"/>
    </source>
</evidence>
<feature type="compositionally biased region" description="Acidic residues" evidence="1">
    <location>
        <begin position="369"/>
        <end position="390"/>
    </location>
</feature>
<keyword evidence="2" id="KW-0472">Membrane</keyword>
<evidence type="ECO:0000313" key="5">
    <source>
        <dbReference type="Proteomes" id="UP000271974"/>
    </source>
</evidence>
<reference evidence="4 5" key="1">
    <citation type="submission" date="2019-01" db="EMBL/GenBank/DDBJ databases">
        <title>A draft genome assembly of the solar-powered sea slug Elysia chlorotica.</title>
        <authorList>
            <person name="Cai H."/>
            <person name="Li Q."/>
            <person name="Fang X."/>
            <person name="Li J."/>
            <person name="Curtis N.E."/>
            <person name="Altenburger A."/>
            <person name="Shibata T."/>
            <person name="Feng M."/>
            <person name="Maeda T."/>
            <person name="Schwartz J.A."/>
            <person name="Shigenobu S."/>
            <person name="Lundholm N."/>
            <person name="Nishiyama T."/>
            <person name="Yang H."/>
            <person name="Hasebe M."/>
            <person name="Li S."/>
            <person name="Pierce S.K."/>
            <person name="Wang J."/>
        </authorList>
    </citation>
    <scope>NUCLEOTIDE SEQUENCE [LARGE SCALE GENOMIC DNA]</scope>
    <source>
        <strain evidence="4">EC2010</strain>
        <tissue evidence="4">Whole organism of an adult</tissue>
    </source>
</reference>
<feature type="compositionally biased region" description="Acidic residues" evidence="1">
    <location>
        <begin position="223"/>
        <end position="292"/>
    </location>
</feature>
<dbReference type="InterPro" id="IPR013783">
    <property type="entry name" value="Ig-like_fold"/>
</dbReference>
<keyword evidence="2" id="KW-1133">Transmembrane helix</keyword>
<accession>A0A3S1B018</accession>
<feature type="compositionally biased region" description="Acidic residues" evidence="1">
    <location>
        <begin position="306"/>
        <end position="318"/>
    </location>
</feature>
<comment type="caution">
    <text evidence="4">The sequence shown here is derived from an EMBL/GenBank/DDBJ whole genome shotgun (WGS) entry which is preliminary data.</text>
</comment>
<dbReference type="Proteomes" id="UP000271974">
    <property type="component" value="Unassembled WGS sequence"/>
</dbReference>
<dbReference type="EMBL" id="RQTK01001018">
    <property type="protein sequence ID" value="RUS72783.1"/>
    <property type="molecule type" value="Genomic_DNA"/>
</dbReference>
<feature type="signal peptide" evidence="3">
    <location>
        <begin position="1"/>
        <end position="23"/>
    </location>
</feature>
<protein>
    <recommendedName>
        <fullName evidence="6">C-type lectin domain-containing protein</fullName>
    </recommendedName>
</protein>